<evidence type="ECO:0000313" key="3">
    <source>
        <dbReference type="Proteomes" id="UP000287239"/>
    </source>
</evidence>
<dbReference type="EMBL" id="NGJU01000001">
    <property type="protein sequence ID" value="RST97917.1"/>
    <property type="molecule type" value="Genomic_DNA"/>
</dbReference>
<keyword evidence="1" id="KW-1133">Transmembrane helix</keyword>
<reference evidence="2 3" key="1">
    <citation type="submission" date="2017-05" db="EMBL/GenBank/DDBJ databases">
        <title>Vagococcus spp. assemblies.</title>
        <authorList>
            <person name="Gulvik C.A."/>
        </authorList>
    </citation>
    <scope>NUCLEOTIDE SEQUENCE [LARGE SCALE GENOMIC DNA]</scope>
    <source>
        <strain evidence="2 3">NCFB 2777</strain>
    </source>
</reference>
<evidence type="ECO:0000313" key="2">
    <source>
        <dbReference type="EMBL" id="RST97917.1"/>
    </source>
</evidence>
<sequence>MDLGAVVKEIKPRSKLLVILIELLIGGGAVIGFFIPVIRTGFYEKYAVLGFPSEYLFLILGILVIVMALYTMLTTNPIGKITVFEKGLSVGDFSATFENLKIRTKKNYFVFSDTNRSIIYKDRLTRADYNYIKNLL</sequence>
<proteinExistence type="predicted"/>
<feature type="transmembrane region" description="Helical" evidence="1">
    <location>
        <begin position="55"/>
        <end position="73"/>
    </location>
</feature>
<keyword evidence="1" id="KW-0472">Membrane</keyword>
<dbReference type="GeneID" id="98566948"/>
<dbReference type="AlphaFoldDB" id="A0A429ZVW2"/>
<protein>
    <submittedName>
        <fullName evidence="2">Uncharacterized protein</fullName>
    </submittedName>
</protein>
<gene>
    <name evidence="2" type="ORF">CBF35_01085</name>
</gene>
<name>A0A429ZVW2_9ENTE</name>
<organism evidence="2 3">
    <name type="scientific">Vagococcus salmoninarum</name>
    <dbReference type="NCBI Taxonomy" id="2739"/>
    <lineage>
        <taxon>Bacteria</taxon>
        <taxon>Bacillati</taxon>
        <taxon>Bacillota</taxon>
        <taxon>Bacilli</taxon>
        <taxon>Lactobacillales</taxon>
        <taxon>Enterococcaceae</taxon>
        <taxon>Vagococcus</taxon>
    </lineage>
</organism>
<accession>A0A429ZVW2</accession>
<evidence type="ECO:0000256" key="1">
    <source>
        <dbReference type="SAM" id="Phobius"/>
    </source>
</evidence>
<dbReference type="Proteomes" id="UP000287239">
    <property type="component" value="Unassembled WGS sequence"/>
</dbReference>
<keyword evidence="3" id="KW-1185">Reference proteome</keyword>
<dbReference type="RefSeq" id="WP_126778041.1">
    <property type="nucleotide sequence ID" value="NZ_NGJU01000001.1"/>
</dbReference>
<feature type="transmembrane region" description="Helical" evidence="1">
    <location>
        <begin position="16"/>
        <end position="35"/>
    </location>
</feature>
<comment type="caution">
    <text evidence="2">The sequence shown here is derived from an EMBL/GenBank/DDBJ whole genome shotgun (WGS) entry which is preliminary data.</text>
</comment>
<keyword evidence="1" id="KW-0812">Transmembrane</keyword>